<accession>A0AAE2W046</accession>
<keyword evidence="3" id="KW-1185">Reference proteome</keyword>
<protein>
    <submittedName>
        <fullName evidence="2">HNH endonuclease</fullName>
    </submittedName>
</protein>
<dbReference type="CDD" id="cd20745">
    <property type="entry name" value="FIX_RhsA_AHH_HNH-like"/>
    <property type="match status" value="1"/>
</dbReference>
<evidence type="ECO:0000313" key="2">
    <source>
        <dbReference type="EMBL" id="MBM1715069.1"/>
    </source>
</evidence>
<evidence type="ECO:0000313" key="3">
    <source>
        <dbReference type="Proteomes" id="UP000732193"/>
    </source>
</evidence>
<dbReference type="GO" id="GO:0004519">
    <property type="term" value="F:endonuclease activity"/>
    <property type="evidence" value="ECO:0007669"/>
    <property type="project" value="UniProtKB-KW"/>
</dbReference>
<dbReference type="Pfam" id="PF14414">
    <property type="entry name" value="WHH"/>
    <property type="match status" value="1"/>
</dbReference>
<sequence length="284" mass="30127">MSRYLEADGVDVAQTRTAYGELRDLQAQYGELATEASLAAASFLPPPAGTAADIASLGRSLWKGNWGDAFFDIVGVVPLGGDAIKGTRLANKLNDFRRALDVASTGVSRAFRGTKDAAARYWDDVVAANKAEYDEALAACNGSRACREAATAKKGPQYNNTPKSGDNGEWSSGERGDGVWTPSNGGPPITYSNGFPDYSPHSAGNVDIPMRGNRTTDFTAADKAMREQLGDPDWRRPSGHTWHHNENGVTMELIPQNIHATGGGASTPHMGGASLYEGSNASEF</sequence>
<keyword evidence="2" id="KW-0378">Hydrolase</keyword>
<reference evidence="2 3" key="1">
    <citation type="submission" date="2021-01" db="EMBL/GenBank/DDBJ databases">
        <title>Diatom-associated Roseobacters Show Island Model of Population Structure.</title>
        <authorList>
            <person name="Qu L."/>
            <person name="Feng X."/>
            <person name="Chen Y."/>
            <person name="Li L."/>
            <person name="Wang X."/>
            <person name="Hu Z."/>
            <person name="Wang H."/>
            <person name="Luo H."/>
        </authorList>
    </citation>
    <scope>NUCLEOTIDE SEQUENCE [LARGE SCALE GENOMIC DNA]</scope>
    <source>
        <strain evidence="2 3">TR60-84</strain>
    </source>
</reference>
<dbReference type="Proteomes" id="UP000732193">
    <property type="component" value="Unassembled WGS sequence"/>
</dbReference>
<dbReference type="AlphaFoldDB" id="A0AAE2W046"/>
<evidence type="ECO:0000256" key="1">
    <source>
        <dbReference type="SAM" id="MobiDB-lite"/>
    </source>
</evidence>
<dbReference type="InterPro" id="IPR032869">
    <property type="entry name" value="WHH_dom_containing"/>
</dbReference>
<feature type="region of interest" description="Disordered" evidence="1">
    <location>
        <begin position="150"/>
        <end position="212"/>
    </location>
</feature>
<keyword evidence="2" id="KW-0540">Nuclease</keyword>
<organism evidence="2 3">
    <name type="scientific">Sulfitobacter geojensis</name>
    <dbReference type="NCBI Taxonomy" id="1342299"/>
    <lineage>
        <taxon>Bacteria</taxon>
        <taxon>Pseudomonadati</taxon>
        <taxon>Pseudomonadota</taxon>
        <taxon>Alphaproteobacteria</taxon>
        <taxon>Rhodobacterales</taxon>
        <taxon>Roseobacteraceae</taxon>
        <taxon>Sulfitobacter</taxon>
    </lineage>
</organism>
<dbReference type="EMBL" id="JAFBRM010000004">
    <property type="protein sequence ID" value="MBM1715069.1"/>
    <property type="molecule type" value="Genomic_DNA"/>
</dbReference>
<keyword evidence="2" id="KW-0255">Endonuclease</keyword>
<comment type="caution">
    <text evidence="2">The sequence shown here is derived from an EMBL/GenBank/DDBJ whole genome shotgun (WGS) entry which is preliminary data.</text>
</comment>
<dbReference type="RefSeq" id="WP_203242962.1">
    <property type="nucleotide sequence ID" value="NZ_JAFBRH010000004.1"/>
</dbReference>
<feature type="region of interest" description="Disordered" evidence="1">
    <location>
        <begin position="260"/>
        <end position="284"/>
    </location>
</feature>
<gene>
    <name evidence="2" type="ORF">JQV55_15975</name>
</gene>
<name>A0AAE2W046_9RHOB</name>
<proteinExistence type="predicted"/>